<gene>
    <name evidence="1" type="ORF">ACFS29_00360</name>
</gene>
<sequence length="341" mass="37558">MKPIKSTLLTLVFISITTMGCKNSNKTVQTNTITQTDTTIYKGTASVSQGPATVVTENVFECDRGREAPIGTIIATDGTSWTVPALVSFTDDSFPFASDLFNPCTKVEYNSADEALSALDGTDIIEIDEGGEVITAYIFADNYFEMYINGVPVGKDNVPFTQFNSNIVRFKVNKPFTIAMKLVDWEENSGLGSESNRGKAFHPGDGGMVGVFKNANNEIIATTNSNWKAQTFYTAPIKNLSCVSEEDTLRLSTNCNADDSDDGTSYYALHWKIPSDWQLPNFNDSEWPSASEYTNNVIGVDNKPSYTNFTNIFDDSSADARFIWSSNVILDNEVLVRYTVD</sequence>
<dbReference type="RefSeq" id="WP_194507166.1">
    <property type="nucleotide sequence ID" value="NZ_JADILU010000002.1"/>
</dbReference>
<reference evidence="2" key="1">
    <citation type="journal article" date="2019" name="Int. J. Syst. Evol. Microbiol.">
        <title>The Global Catalogue of Microorganisms (GCM) 10K type strain sequencing project: providing services to taxonomists for standard genome sequencing and annotation.</title>
        <authorList>
            <consortium name="The Broad Institute Genomics Platform"/>
            <consortium name="The Broad Institute Genome Sequencing Center for Infectious Disease"/>
            <person name="Wu L."/>
            <person name="Ma J."/>
        </authorList>
    </citation>
    <scope>NUCLEOTIDE SEQUENCE [LARGE SCALE GENOMIC DNA]</scope>
    <source>
        <strain evidence="2">KCTC 32514</strain>
    </source>
</reference>
<protein>
    <submittedName>
        <fullName evidence="1">Uncharacterized protein</fullName>
    </submittedName>
</protein>
<name>A0ABW5ZNQ8_9FLAO</name>
<evidence type="ECO:0000313" key="2">
    <source>
        <dbReference type="Proteomes" id="UP001597548"/>
    </source>
</evidence>
<proteinExistence type="predicted"/>
<comment type="caution">
    <text evidence="1">The sequence shown here is derived from an EMBL/GenBank/DDBJ whole genome shotgun (WGS) entry which is preliminary data.</text>
</comment>
<evidence type="ECO:0000313" key="1">
    <source>
        <dbReference type="EMBL" id="MFD2914075.1"/>
    </source>
</evidence>
<dbReference type="Gene3D" id="2.60.120.260">
    <property type="entry name" value="Galactose-binding domain-like"/>
    <property type="match status" value="1"/>
</dbReference>
<dbReference type="PROSITE" id="PS51257">
    <property type="entry name" value="PROKAR_LIPOPROTEIN"/>
    <property type="match status" value="1"/>
</dbReference>
<keyword evidence="2" id="KW-1185">Reference proteome</keyword>
<organism evidence="1 2">
    <name type="scientific">Psychroserpens luteus</name>
    <dbReference type="NCBI Taxonomy" id="1434066"/>
    <lineage>
        <taxon>Bacteria</taxon>
        <taxon>Pseudomonadati</taxon>
        <taxon>Bacteroidota</taxon>
        <taxon>Flavobacteriia</taxon>
        <taxon>Flavobacteriales</taxon>
        <taxon>Flavobacteriaceae</taxon>
        <taxon>Psychroserpens</taxon>
    </lineage>
</organism>
<accession>A0ABW5ZNQ8</accession>
<dbReference type="Proteomes" id="UP001597548">
    <property type="component" value="Unassembled WGS sequence"/>
</dbReference>
<dbReference type="EMBL" id="JBHUOS010000001">
    <property type="protein sequence ID" value="MFD2914075.1"/>
    <property type="molecule type" value="Genomic_DNA"/>
</dbReference>